<dbReference type="Proteomes" id="UP000887576">
    <property type="component" value="Unplaced"/>
</dbReference>
<dbReference type="WBParaSite" id="JU765_v2.g17252.t1">
    <property type="protein sequence ID" value="JU765_v2.g17252.t1"/>
    <property type="gene ID" value="JU765_v2.g17252"/>
</dbReference>
<name>A0AC34QKW6_9BILA</name>
<sequence>MKTDAAIHPQGSLDRKVPYRPPKKTAEEIVLDSSLEVNWSVPQIRSFFQTKDAKPAKIDTVYATLDSFKKPLESSR</sequence>
<protein>
    <submittedName>
        <fullName evidence="2">Uncharacterized protein</fullName>
    </submittedName>
</protein>
<evidence type="ECO:0000313" key="2">
    <source>
        <dbReference type="WBParaSite" id="JU765_v2.g17252.t1"/>
    </source>
</evidence>
<reference evidence="2" key="1">
    <citation type="submission" date="2022-11" db="UniProtKB">
        <authorList>
            <consortium name="WormBaseParasite"/>
        </authorList>
    </citation>
    <scope>IDENTIFICATION</scope>
</reference>
<organism evidence="1 2">
    <name type="scientific">Panagrolaimus sp. JU765</name>
    <dbReference type="NCBI Taxonomy" id="591449"/>
    <lineage>
        <taxon>Eukaryota</taxon>
        <taxon>Metazoa</taxon>
        <taxon>Ecdysozoa</taxon>
        <taxon>Nematoda</taxon>
        <taxon>Chromadorea</taxon>
        <taxon>Rhabditida</taxon>
        <taxon>Tylenchina</taxon>
        <taxon>Panagrolaimomorpha</taxon>
        <taxon>Panagrolaimoidea</taxon>
        <taxon>Panagrolaimidae</taxon>
        <taxon>Panagrolaimus</taxon>
    </lineage>
</organism>
<evidence type="ECO:0000313" key="1">
    <source>
        <dbReference type="Proteomes" id="UP000887576"/>
    </source>
</evidence>
<proteinExistence type="predicted"/>
<accession>A0AC34QKW6</accession>